<dbReference type="OrthoDB" id="3662464at2"/>
<dbReference type="AlphaFoldDB" id="E2Q0V4"/>
<dbReference type="GeneID" id="93731949"/>
<dbReference type="RefSeq" id="WP_003960244.1">
    <property type="nucleotide sequence ID" value="NZ_CM000913.1"/>
</dbReference>
<dbReference type="eggNOG" id="ENOG5033SRF">
    <property type="taxonomic scope" value="Bacteria"/>
</dbReference>
<evidence type="ECO:0000313" key="2">
    <source>
        <dbReference type="Proteomes" id="UP000002357"/>
    </source>
</evidence>
<accession>E2Q0V4</accession>
<reference evidence="1 2" key="1">
    <citation type="journal article" date="2010" name="Genome Biol. Evol.">
        <title>The sequence of a 1.8-mb bacterial linear plasmid reveals a rich evolutionary reservoir of secondary metabolic pathways.</title>
        <authorList>
            <person name="Medema M.H."/>
            <person name="Trefzer A."/>
            <person name="Kovalchuk A."/>
            <person name="van den Berg M."/>
            <person name="Mueller U."/>
            <person name="Heijne W."/>
            <person name="Wu L."/>
            <person name="Alam M.T."/>
            <person name="Ronning C.M."/>
            <person name="Nierman W.C."/>
            <person name="Bovenberg R.A.L."/>
            <person name="Breitling R."/>
            <person name="Takano E."/>
        </authorList>
    </citation>
    <scope>NUCLEOTIDE SEQUENCE [LARGE SCALE GENOMIC DNA]</scope>
    <source>
        <strain evidence="2">ATCC 27064 / DSM 738 / JCM 4710 / NBRC 13307 / NCIMB 12785 / NRRL 3585 / VKM Ac-602</strain>
    </source>
</reference>
<sequence>MPESRRKAVARTRALYTGEKLVAARAGIARDHSMGLDTCRPEQHELRALLGLGYLNHGFGHNGPAVWGLAALSSYTLTVSPRFDRLVLITKAPDNVALRLLRGPTGGSALPGLRIEECRGHGSYVLRHLPTTAQLVITNNPSGAPVGARRDAYFDSPTTETPLTAEEQRHLDRTADIASDARRLLSGIFCRITIIDPDGTWAIGNWYCDPLMRPGRRESFSLSGHRRLRGAKNTWELEWASHPHPDDLISALTDPVIGIPGARQVSVSGSPAITLGNATLRLHSRHG</sequence>
<dbReference type="Proteomes" id="UP000002357">
    <property type="component" value="Chromosome"/>
</dbReference>
<name>E2Q0V4_STRCL</name>
<gene>
    <name evidence="1" type="ORF">SCLAV_1418</name>
</gene>
<evidence type="ECO:0000313" key="1">
    <source>
        <dbReference type="EMBL" id="EFG06497.1"/>
    </source>
</evidence>
<protein>
    <submittedName>
        <fullName evidence="1">Uncharacterized protein</fullName>
    </submittedName>
</protein>
<organism evidence="1 2">
    <name type="scientific">Streptomyces clavuligerus</name>
    <dbReference type="NCBI Taxonomy" id="1901"/>
    <lineage>
        <taxon>Bacteria</taxon>
        <taxon>Bacillati</taxon>
        <taxon>Actinomycetota</taxon>
        <taxon>Actinomycetes</taxon>
        <taxon>Kitasatosporales</taxon>
        <taxon>Streptomycetaceae</taxon>
        <taxon>Streptomyces</taxon>
    </lineage>
</organism>
<dbReference type="EMBL" id="CM000913">
    <property type="protein sequence ID" value="EFG06497.1"/>
    <property type="molecule type" value="Genomic_DNA"/>
</dbReference>
<keyword evidence="2" id="KW-1185">Reference proteome</keyword>
<proteinExistence type="predicted"/>